<dbReference type="Proteomes" id="UP000002281">
    <property type="component" value="Chromosome 16"/>
</dbReference>
<evidence type="ECO:0000256" key="2">
    <source>
        <dbReference type="ARBA" id="ARBA00005320"/>
    </source>
</evidence>
<dbReference type="GeneTree" id="ENSGT00390000000410"/>
<evidence type="ECO:0000313" key="9">
    <source>
        <dbReference type="Proteomes" id="UP000002281"/>
    </source>
</evidence>
<dbReference type="GO" id="GO:0005615">
    <property type="term" value="C:extracellular space"/>
    <property type="evidence" value="ECO:0000318"/>
    <property type="project" value="GO_Central"/>
</dbReference>
<comment type="subcellular location">
    <subcellularLocation>
        <location evidence="1">Secreted</location>
    </subcellularLocation>
</comment>
<dbReference type="FunFam" id="3.10.450.10:FF:000003">
    <property type="entry name" value="Cathelicidin antimicrobial peptide"/>
    <property type="match status" value="1"/>
</dbReference>
<keyword evidence="3" id="KW-0964">Secreted</keyword>
<dbReference type="InterPro" id="IPR046350">
    <property type="entry name" value="Cystatin_sf"/>
</dbReference>
<dbReference type="PANTHER" id="PTHR10206:SF2">
    <property type="entry name" value="CATHELICIDIN ANTIMICROBIAL PEPTIDE"/>
    <property type="match status" value="1"/>
</dbReference>
<dbReference type="InterPro" id="IPR001894">
    <property type="entry name" value="Cathelicidin-like"/>
</dbReference>
<keyword evidence="5" id="KW-0044">Antibiotic</keyword>
<dbReference type="Gene3D" id="3.10.450.10">
    <property type="match status" value="1"/>
</dbReference>
<dbReference type="GO" id="GO:0045087">
    <property type="term" value="P:innate immune response"/>
    <property type="evidence" value="ECO:0000318"/>
    <property type="project" value="GO_Central"/>
</dbReference>
<feature type="signal peptide" evidence="7">
    <location>
        <begin position="1"/>
        <end position="31"/>
    </location>
</feature>
<dbReference type="GO" id="GO:0001530">
    <property type="term" value="F:lipopolysaccharide binding"/>
    <property type="evidence" value="ECO:0000318"/>
    <property type="project" value="GO_Central"/>
</dbReference>
<evidence type="ECO:0000256" key="6">
    <source>
        <dbReference type="ARBA" id="ARBA00023157"/>
    </source>
</evidence>
<reference evidence="8" key="3">
    <citation type="submission" date="2025-09" db="UniProtKB">
        <authorList>
            <consortium name="Ensembl"/>
        </authorList>
    </citation>
    <scope>IDENTIFICATION</scope>
    <source>
        <strain evidence="8">Thoroughbred</strain>
    </source>
</reference>
<organism evidence="8 9">
    <name type="scientific">Equus caballus</name>
    <name type="common">Horse</name>
    <dbReference type="NCBI Taxonomy" id="9796"/>
    <lineage>
        <taxon>Eukaryota</taxon>
        <taxon>Metazoa</taxon>
        <taxon>Chordata</taxon>
        <taxon>Craniata</taxon>
        <taxon>Vertebrata</taxon>
        <taxon>Euteleostomi</taxon>
        <taxon>Mammalia</taxon>
        <taxon>Eutheria</taxon>
        <taxon>Laurasiatheria</taxon>
        <taxon>Perissodactyla</taxon>
        <taxon>Equidae</taxon>
        <taxon>Equus</taxon>
    </lineage>
</organism>
<proteinExistence type="inferred from homology"/>
<protein>
    <submittedName>
        <fullName evidence="8">Uncharacterized protein</fullName>
    </submittedName>
</protein>
<dbReference type="AlphaFoldDB" id="F7ARG5"/>
<evidence type="ECO:0000256" key="7">
    <source>
        <dbReference type="SAM" id="SignalP"/>
    </source>
</evidence>
<sequence length="174" mass="19428">METQRNTRCLGRWSPLLLLLGLVIPPATTQALSYKEAVLRAVDGLNQRSSDENLYRLLELDPLPKGDKDSDTPKPVSFMVKETVCPRIMKQTPEQCDFKENGVRLEPRGKGCWQIPPKELNMRPVGNISSHWGETGRLQHRASSVTWSLPFAAGETVCGDSHPGPSQGLLRRQL</sequence>
<accession>F7ARG5</accession>
<reference evidence="8 9" key="1">
    <citation type="journal article" date="2009" name="Science">
        <title>Genome sequence, comparative analysis, and population genetics of the domestic horse.</title>
        <authorList>
            <consortium name="Broad Institute Genome Sequencing Platform"/>
            <consortium name="Broad Institute Whole Genome Assembly Team"/>
            <person name="Wade C.M."/>
            <person name="Giulotto E."/>
            <person name="Sigurdsson S."/>
            <person name="Zoli M."/>
            <person name="Gnerre S."/>
            <person name="Imsland F."/>
            <person name="Lear T.L."/>
            <person name="Adelson D.L."/>
            <person name="Bailey E."/>
            <person name="Bellone R.R."/>
            <person name="Bloecker H."/>
            <person name="Distl O."/>
            <person name="Edgar R.C."/>
            <person name="Garber M."/>
            <person name="Leeb T."/>
            <person name="Mauceli E."/>
            <person name="MacLeod J.N."/>
            <person name="Penedo M.C.T."/>
            <person name="Raison J.M."/>
            <person name="Sharpe T."/>
            <person name="Vogel J."/>
            <person name="Andersson L."/>
            <person name="Antczak D.F."/>
            <person name="Biagi T."/>
            <person name="Binns M.M."/>
            <person name="Chowdhary B.P."/>
            <person name="Coleman S.J."/>
            <person name="Della Valle G."/>
            <person name="Fryc S."/>
            <person name="Guerin G."/>
            <person name="Hasegawa T."/>
            <person name="Hill E.W."/>
            <person name="Jurka J."/>
            <person name="Kiialainen A."/>
            <person name="Lindgren G."/>
            <person name="Liu J."/>
            <person name="Magnani E."/>
            <person name="Mickelson J.R."/>
            <person name="Murray J."/>
            <person name="Nergadze S.G."/>
            <person name="Onofrio R."/>
            <person name="Pedroni S."/>
            <person name="Piras M.F."/>
            <person name="Raudsepp T."/>
            <person name="Rocchi M."/>
            <person name="Roeed K.H."/>
            <person name="Ryder O.A."/>
            <person name="Searle S."/>
            <person name="Skow L."/>
            <person name="Swinburne J.E."/>
            <person name="Syvaenen A.C."/>
            <person name="Tozaki T."/>
            <person name="Valberg S.J."/>
            <person name="Vaudin M."/>
            <person name="White J.R."/>
            <person name="Zody M.C."/>
            <person name="Lander E.S."/>
            <person name="Lindblad-Toh K."/>
        </authorList>
    </citation>
    <scope>NUCLEOTIDE SEQUENCE [LARGE SCALE GENOMIC DNA]</scope>
    <source>
        <strain evidence="8 9">Thoroughbred</strain>
    </source>
</reference>
<keyword evidence="9" id="KW-1185">Reference proteome</keyword>
<evidence type="ECO:0000256" key="5">
    <source>
        <dbReference type="ARBA" id="ARBA00023022"/>
    </source>
</evidence>
<dbReference type="PROSITE" id="PS00947">
    <property type="entry name" value="CATHELICIDINS_2"/>
    <property type="match status" value="1"/>
</dbReference>
<dbReference type="InterPro" id="IPR018216">
    <property type="entry name" value="Cathelicidin_CS"/>
</dbReference>
<keyword evidence="7" id="KW-0732">Signal</keyword>
<keyword evidence="6" id="KW-1015">Disulfide bond</keyword>
<dbReference type="HOGENOM" id="CLU_121724_1_1_1"/>
<evidence type="ECO:0000256" key="1">
    <source>
        <dbReference type="ARBA" id="ARBA00004613"/>
    </source>
</evidence>
<evidence type="ECO:0000313" key="8">
    <source>
        <dbReference type="Ensembl" id="ENSECAP00000011508.2"/>
    </source>
</evidence>
<dbReference type="PANTHER" id="PTHR10206">
    <property type="entry name" value="CATHELICIDIN"/>
    <property type="match status" value="1"/>
</dbReference>
<keyword evidence="4" id="KW-0929">Antimicrobial</keyword>
<dbReference type="Pfam" id="PF00666">
    <property type="entry name" value="Cathelicidins"/>
    <property type="match status" value="1"/>
</dbReference>
<dbReference type="Ensembl" id="ENSECAT00000014398.3">
    <property type="protein sequence ID" value="ENSECAP00000011508.2"/>
    <property type="gene ID" value="ENSECAG00000013712.3"/>
</dbReference>
<reference evidence="8" key="2">
    <citation type="submission" date="2025-08" db="UniProtKB">
        <authorList>
            <consortium name="Ensembl"/>
        </authorList>
    </citation>
    <scope>IDENTIFICATION</scope>
    <source>
        <strain evidence="8">Thoroughbred</strain>
    </source>
</reference>
<dbReference type="GO" id="GO:0061844">
    <property type="term" value="P:antimicrobial humoral immune response mediated by antimicrobial peptide"/>
    <property type="evidence" value="ECO:0000318"/>
    <property type="project" value="GO_Central"/>
</dbReference>
<dbReference type="GO" id="GO:0050829">
    <property type="term" value="P:defense response to Gram-negative bacterium"/>
    <property type="evidence" value="ECO:0000318"/>
    <property type="project" value="GO_Central"/>
</dbReference>
<dbReference type="PROSITE" id="PS00946">
    <property type="entry name" value="CATHELICIDINS_1"/>
    <property type="match status" value="1"/>
</dbReference>
<name>F7ARG5_HORSE</name>
<dbReference type="SUPFAM" id="SSF54403">
    <property type="entry name" value="Cystatin/monellin"/>
    <property type="match status" value="1"/>
</dbReference>
<feature type="chain" id="PRO_5040254995" evidence="7">
    <location>
        <begin position="32"/>
        <end position="174"/>
    </location>
</feature>
<dbReference type="GO" id="GO:0050830">
    <property type="term" value="P:defense response to Gram-positive bacterium"/>
    <property type="evidence" value="ECO:0000318"/>
    <property type="project" value="GO_Central"/>
</dbReference>
<evidence type="ECO:0000256" key="3">
    <source>
        <dbReference type="ARBA" id="ARBA00022525"/>
    </source>
</evidence>
<comment type="similarity">
    <text evidence="2">Belongs to the cathelicidin family.</text>
</comment>
<evidence type="ECO:0000256" key="4">
    <source>
        <dbReference type="ARBA" id="ARBA00022529"/>
    </source>
</evidence>